<dbReference type="PROSITE" id="PS51186">
    <property type="entry name" value="GNAT"/>
    <property type="match status" value="1"/>
</dbReference>
<gene>
    <name evidence="2" type="ORF">SAMN05421640_2938</name>
</gene>
<dbReference type="InterPro" id="IPR000182">
    <property type="entry name" value="GNAT_dom"/>
</dbReference>
<dbReference type="GO" id="GO:0005840">
    <property type="term" value="C:ribosome"/>
    <property type="evidence" value="ECO:0007669"/>
    <property type="project" value="UniProtKB-KW"/>
</dbReference>
<dbReference type="AlphaFoldDB" id="A0A239L4Q8"/>
<protein>
    <submittedName>
        <fullName evidence="2">Ribosomal protein S18 acetylase RimI</fullName>
    </submittedName>
</protein>
<dbReference type="CDD" id="cd04301">
    <property type="entry name" value="NAT_SF"/>
    <property type="match status" value="1"/>
</dbReference>
<dbReference type="GO" id="GO:0016747">
    <property type="term" value="F:acyltransferase activity, transferring groups other than amino-acyl groups"/>
    <property type="evidence" value="ECO:0007669"/>
    <property type="project" value="InterPro"/>
</dbReference>
<keyword evidence="2" id="KW-0687">Ribonucleoprotein</keyword>
<dbReference type="Pfam" id="PF00583">
    <property type="entry name" value="Acetyltransf_1"/>
    <property type="match status" value="1"/>
</dbReference>
<dbReference type="InterPro" id="IPR016181">
    <property type="entry name" value="Acyl_CoA_acyltransferase"/>
</dbReference>
<sequence>MNSPSKSMDSIQIKELLVSEARNYRNLVLSALECDHECFRISPNDDLDLPFVQSNTPDNFTLGAFDDAKLIGVVTFKRLGENREKLRHKGLLSRLIVSQEYRKKGVGKQLVAEVILRARKIEGIEQINLTVIPTNEQAKKLYEQFGFKTYASEVNAIKWKGQYFREDQMVLHF</sequence>
<dbReference type="OrthoDB" id="4228396at2"/>
<dbReference type="Gene3D" id="3.40.630.30">
    <property type="match status" value="1"/>
</dbReference>
<dbReference type="RefSeq" id="WP_089357634.1">
    <property type="nucleotide sequence ID" value="NZ_FZPD01000005.1"/>
</dbReference>
<evidence type="ECO:0000313" key="2">
    <source>
        <dbReference type="EMBL" id="SNT24803.1"/>
    </source>
</evidence>
<keyword evidence="3" id="KW-1185">Reference proteome</keyword>
<feature type="domain" description="N-acetyltransferase" evidence="1">
    <location>
        <begin position="11"/>
        <end position="173"/>
    </location>
</feature>
<dbReference type="Proteomes" id="UP000198393">
    <property type="component" value="Unassembled WGS sequence"/>
</dbReference>
<dbReference type="SUPFAM" id="SSF55729">
    <property type="entry name" value="Acyl-CoA N-acyltransferases (Nat)"/>
    <property type="match status" value="1"/>
</dbReference>
<keyword evidence="2" id="KW-0689">Ribosomal protein</keyword>
<evidence type="ECO:0000259" key="1">
    <source>
        <dbReference type="PROSITE" id="PS51186"/>
    </source>
</evidence>
<name>A0A239L4Q8_EKHLU</name>
<accession>A0A239L4Q8</accession>
<dbReference type="PANTHER" id="PTHR43617">
    <property type="entry name" value="L-AMINO ACID N-ACETYLTRANSFERASE"/>
    <property type="match status" value="1"/>
</dbReference>
<proteinExistence type="predicted"/>
<dbReference type="EMBL" id="FZPD01000005">
    <property type="protein sequence ID" value="SNT24803.1"/>
    <property type="molecule type" value="Genomic_DNA"/>
</dbReference>
<organism evidence="2 3">
    <name type="scientific">Ekhidna lutea</name>
    <dbReference type="NCBI Taxonomy" id="447679"/>
    <lineage>
        <taxon>Bacteria</taxon>
        <taxon>Pseudomonadati</taxon>
        <taxon>Bacteroidota</taxon>
        <taxon>Cytophagia</taxon>
        <taxon>Cytophagales</taxon>
        <taxon>Reichenbachiellaceae</taxon>
        <taxon>Ekhidna</taxon>
    </lineage>
</organism>
<reference evidence="2 3" key="1">
    <citation type="submission" date="2017-06" db="EMBL/GenBank/DDBJ databases">
        <authorList>
            <person name="Kim H.J."/>
            <person name="Triplett B.A."/>
        </authorList>
    </citation>
    <scope>NUCLEOTIDE SEQUENCE [LARGE SCALE GENOMIC DNA]</scope>
    <source>
        <strain evidence="2 3">DSM 19307</strain>
    </source>
</reference>
<evidence type="ECO:0000313" key="3">
    <source>
        <dbReference type="Proteomes" id="UP000198393"/>
    </source>
</evidence>
<dbReference type="InterPro" id="IPR050276">
    <property type="entry name" value="MshD_Acetyltransferase"/>
</dbReference>